<keyword evidence="5" id="KW-0472">Membrane</keyword>
<dbReference type="PANTHER" id="PTHR24301">
    <property type="entry name" value="THROMBOXANE-A SYNTHASE"/>
    <property type="match status" value="1"/>
</dbReference>
<comment type="similarity">
    <text evidence="4">Belongs to the cytochrome P450 family.</text>
</comment>
<comment type="cofactor">
    <cofactor evidence="3">
        <name>heme</name>
        <dbReference type="ChEBI" id="CHEBI:30413"/>
    </cofactor>
</comment>
<dbReference type="GO" id="GO:0020037">
    <property type="term" value="F:heme binding"/>
    <property type="evidence" value="ECO:0007669"/>
    <property type="project" value="InterPro"/>
</dbReference>
<dbReference type="InterPro" id="IPR017972">
    <property type="entry name" value="Cyt_P450_CS"/>
</dbReference>
<dbReference type="InterPro" id="IPR002401">
    <property type="entry name" value="Cyt_P450_E_grp-I"/>
</dbReference>
<dbReference type="GO" id="GO:0005506">
    <property type="term" value="F:iron ion binding"/>
    <property type="evidence" value="ECO:0007669"/>
    <property type="project" value="InterPro"/>
</dbReference>
<keyword evidence="4" id="KW-0560">Oxidoreductase</keyword>
<dbReference type="Gene3D" id="1.10.630.10">
    <property type="entry name" value="Cytochrome P450"/>
    <property type="match status" value="2"/>
</dbReference>
<dbReference type="PRINTS" id="PR00463">
    <property type="entry name" value="EP450I"/>
</dbReference>
<organism evidence="6 7">
    <name type="scientific">Gigaspora margarita</name>
    <dbReference type="NCBI Taxonomy" id="4874"/>
    <lineage>
        <taxon>Eukaryota</taxon>
        <taxon>Fungi</taxon>
        <taxon>Fungi incertae sedis</taxon>
        <taxon>Mucoromycota</taxon>
        <taxon>Glomeromycotina</taxon>
        <taxon>Glomeromycetes</taxon>
        <taxon>Diversisporales</taxon>
        <taxon>Gigasporaceae</taxon>
        <taxon>Gigaspora</taxon>
    </lineage>
</organism>
<keyword evidence="4" id="KW-0503">Monooxygenase</keyword>
<dbReference type="AlphaFoldDB" id="A0A8H4ASY5"/>
<dbReference type="GO" id="GO:0016705">
    <property type="term" value="F:oxidoreductase activity, acting on paired donors, with incorporation or reduction of molecular oxygen"/>
    <property type="evidence" value="ECO:0007669"/>
    <property type="project" value="InterPro"/>
</dbReference>
<dbReference type="InterPro" id="IPR001128">
    <property type="entry name" value="Cyt_P450"/>
</dbReference>
<dbReference type="PANTHER" id="PTHR24301:SF2">
    <property type="entry name" value="THROMBOXANE-A SYNTHASE"/>
    <property type="match status" value="1"/>
</dbReference>
<feature type="transmembrane region" description="Helical" evidence="5">
    <location>
        <begin position="6"/>
        <end position="23"/>
    </location>
</feature>
<proteinExistence type="inferred from homology"/>
<keyword evidence="1 3" id="KW-0479">Metal-binding</keyword>
<sequence length="502" mass="58846">MLILELFALILVLFILKFYYDYFTRSTPYPGPLPLPIIGNLHQYYYHSNDFLSWLHHLSSKYGDVFELYFGSCKHLMISDPKIVERIMSPVKDSNYFVRITAKDGLDELKKGRNGLLFNVDFNSWSYIRKFFKVIMTPNNLNLITVTDIFQDLEKFWNSLIDDYGQFLNDEQEKSIEIDFVPWSRKFFAETIMFLTASKKLDLLSNHYNKISNNLNNFQNSKNEEFFDRLILASDCVQYYIVVPPLIRNFPFIKFYTNYLYKNLIWTRNYACDLVRENRKIIESIDDKENLSFDILTMLLTANTSKDITNGISNDNNNEKPMTDEKVADNMMEILSEGIDSPANTLSFIVYYVDLSKLEYIEAVIKEVLRIRPVTATISRFSESSDQIEEYKIPSSTQLAINVMGLHMNPNYWKNPNEFNPSRFLSNNNKSETFNKNAFMYFGGGLRMCPGKNLAMTQLKILIALLYSKYKFRIITKEPSLQNNVNTQLTELKIKINHRKLI</sequence>
<keyword evidence="5" id="KW-0812">Transmembrane</keyword>
<evidence type="ECO:0000256" key="5">
    <source>
        <dbReference type="SAM" id="Phobius"/>
    </source>
</evidence>
<name>A0A8H4ASY5_GIGMA</name>
<gene>
    <name evidence="6" type="ORF">F8M41_012474</name>
</gene>
<evidence type="ECO:0000313" key="7">
    <source>
        <dbReference type="Proteomes" id="UP000439903"/>
    </source>
</evidence>
<dbReference type="Pfam" id="PF00067">
    <property type="entry name" value="p450"/>
    <property type="match status" value="2"/>
</dbReference>
<evidence type="ECO:0000313" key="6">
    <source>
        <dbReference type="EMBL" id="KAF0529935.1"/>
    </source>
</evidence>
<dbReference type="InterPro" id="IPR036396">
    <property type="entry name" value="Cyt_P450_sf"/>
</dbReference>
<dbReference type="PROSITE" id="PS00086">
    <property type="entry name" value="CYTOCHROME_P450"/>
    <property type="match status" value="1"/>
</dbReference>
<dbReference type="PRINTS" id="PR00385">
    <property type="entry name" value="P450"/>
</dbReference>
<feature type="binding site" description="axial binding residue" evidence="3">
    <location>
        <position position="449"/>
    </location>
    <ligand>
        <name>heme</name>
        <dbReference type="ChEBI" id="CHEBI:30413"/>
    </ligand>
    <ligandPart>
        <name>Fe</name>
        <dbReference type="ChEBI" id="CHEBI:18248"/>
    </ligandPart>
</feature>
<reference evidence="6 7" key="1">
    <citation type="journal article" date="2019" name="Environ. Microbiol.">
        <title>At the nexus of three kingdoms: the genome of the mycorrhizal fungus Gigaspora margarita provides insights into plant, endobacterial and fungal interactions.</title>
        <authorList>
            <person name="Venice F."/>
            <person name="Ghignone S."/>
            <person name="Salvioli di Fossalunga A."/>
            <person name="Amselem J."/>
            <person name="Novero M."/>
            <person name="Xianan X."/>
            <person name="Sedzielewska Toro K."/>
            <person name="Morin E."/>
            <person name="Lipzen A."/>
            <person name="Grigoriev I.V."/>
            <person name="Henrissat B."/>
            <person name="Martin F.M."/>
            <person name="Bonfante P."/>
        </authorList>
    </citation>
    <scope>NUCLEOTIDE SEQUENCE [LARGE SCALE GENOMIC DNA]</scope>
    <source>
        <strain evidence="6 7">BEG34</strain>
    </source>
</reference>
<evidence type="ECO:0000256" key="2">
    <source>
        <dbReference type="ARBA" id="ARBA00023004"/>
    </source>
</evidence>
<dbReference type="OrthoDB" id="1470350at2759"/>
<dbReference type="EMBL" id="WTPW01000254">
    <property type="protein sequence ID" value="KAF0529935.1"/>
    <property type="molecule type" value="Genomic_DNA"/>
</dbReference>
<accession>A0A8H4ASY5</accession>
<keyword evidence="7" id="KW-1185">Reference proteome</keyword>
<keyword evidence="2 3" id="KW-0408">Iron</keyword>
<dbReference type="CDD" id="cd00302">
    <property type="entry name" value="cytochrome_P450"/>
    <property type="match status" value="1"/>
</dbReference>
<comment type="caution">
    <text evidence="6">The sequence shown here is derived from an EMBL/GenBank/DDBJ whole genome shotgun (WGS) entry which is preliminary data.</text>
</comment>
<dbReference type="Proteomes" id="UP000439903">
    <property type="component" value="Unassembled WGS sequence"/>
</dbReference>
<evidence type="ECO:0000256" key="4">
    <source>
        <dbReference type="RuleBase" id="RU000461"/>
    </source>
</evidence>
<dbReference type="SUPFAM" id="SSF48264">
    <property type="entry name" value="Cytochrome P450"/>
    <property type="match status" value="1"/>
</dbReference>
<dbReference type="GO" id="GO:0004497">
    <property type="term" value="F:monooxygenase activity"/>
    <property type="evidence" value="ECO:0007669"/>
    <property type="project" value="UniProtKB-KW"/>
</dbReference>
<keyword evidence="3 4" id="KW-0349">Heme</keyword>
<evidence type="ECO:0000256" key="3">
    <source>
        <dbReference type="PIRSR" id="PIRSR602401-1"/>
    </source>
</evidence>
<protein>
    <submittedName>
        <fullName evidence="6">Cytochrome P450</fullName>
    </submittedName>
</protein>
<evidence type="ECO:0000256" key="1">
    <source>
        <dbReference type="ARBA" id="ARBA00022723"/>
    </source>
</evidence>
<keyword evidence="5" id="KW-1133">Transmembrane helix</keyword>